<feature type="transmembrane region" description="Helical" evidence="1">
    <location>
        <begin position="12"/>
        <end position="32"/>
    </location>
</feature>
<dbReference type="OMA" id="SIDIWVF"/>
<keyword evidence="1" id="KW-1133">Transmembrane helix</keyword>
<feature type="transmembrane region" description="Helical" evidence="1">
    <location>
        <begin position="68"/>
        <end position="84"/>
    </location>
</feature>
<feature type="transmembrane region" description="Helical" evidence="1">
    <location>
        <begin position="211"/>
        <end position="234"/>
    </location>
</feature>
<dbReference type="Proteomes" id="UP000688137">
    <property type="component" value="Unassembled WGS sequence"/>
</dbReference>
<protein>
    <recommendedName>
        <fullName evidence="4">Transmembrane protein</fullName>
    </recommendedName>
</protein>
<dbReference type="AlphaFoldDB" id="A0A8S1JU38"/>
<keyword evidence="1" id="KW-0472">Membrane</keyword>
<dbReference type="EMBL" id="CAJJDM010000006">
    <property type="protein sequence ID" value="CAD8045109.1"/>
    <property type="molecule type" value="Genomic_DNA"/>
</dbReference>
<keyword evidence="1" id="KW-0812">Transmembrane</keyword>
<name>A0A8S1JU38_PARPR</name>
<organism evidence="2 3">
    <name type="scientific">Paramecium primaurelia</name>
    <dbReference type="NCBI Taxonomy" id="5886"/>
    <lineage>
        <taxon>Eukaryota</taxon>
        <taxon>Sar</taxon>
        <taxon>Alveolata</taxon>
        <taxon>Ciliophora</taxon>
        <taxon>Intramacronucleata</taxon>
        <taxon>Oligohymenophorea</taxon>
        <taxon>Peniculida</taxon>
        <taxon>Parameciidae</taxon>
        <taxon>Paramecium</taxon>
    </lineage>
</organism>
<evidence type="ECO:0000313" key="2">
    <source>
        <dbReference type="EMBL" id="CAD8045109.1"/>
    </source>
</evidence>
<comment type="caution">
    <text evidence="2">The sequence shown here is derived from an EMBL/GenBank/DDBJ whole genome shotgun (WGS) entry which is preliminary data.</text>
</comment>
<proteinExistence type="predicted"/>
<reference evidence="2" key="1">
    <citation type="submission" date="2021-01" db="EMBL/GenBank/DDBJ databases">
        <authorList>
            <consortium name="Genoscope - CEA"/>
            <person name="William W."/>
        </authorList>
    </citation>
    <scope>NUCLEOTIDE SEQUENCE</scope>
</reference>
<keyword evidence="3" id="KW-1185">Reference proteome</keyword>
<feature type="transmembrane region" description="Helical" evidence="1">
    <location>
        <begin position="90"/>
        <end position="111"/>
    </location>
</feature>
<accession>A0A8S1JU38</accession>
<feature type="transmembrane region" description="Helical" evidence="1">
    <location>
        <begin position="118"/>
        <end position="141"/>
    </location>
</feature>
<feature type="transmembrane region" description="Helical" evidence="1">
    <location>
        <begin position="182"/>
        <end position="205"/>
    </location>
</feature>
<gene>
    <name evidence="2" type="ORF">PPRIM_AZ9-3.1.T0090134</name>
</gene>
<feature type="transmembrane region" description="Helical" evidence="1">
    <location>
        <begin position="147"/>
        <end position="170"/>
    </location>
</feature>
<evidence type="ECO:0008006" key="4">
    <source>
        <dbReference type="Google" id="ProtNLM"/>
    </source>
</evidence>
<evidence type="ECO:0000313" key="3">
    <source>
        <dbReference type="Proteomes" id="UP000688137"/>
    </source>
</evidence>
<feature type="transmembrane region" description="Helical" evidence="1">
    <location>
        <begin position="38"/>
        <end position="56"/>
    </location>
</feature>
<evidence type="ECO:0000256" key="1">
    <source>
        <dbReference type="SAM" id="Phobius"/>
    </source>
</evidence>
<sequence length="301" mass="34242">MQVLCQYALPQFYIVTNIISLVYLIIGISSLTSDWPSLVIEILHFLVSLTLIIMIAVKKRYQIRKPHFLGVASCFSALSIILAIQKFDQYYLLLILVQQLACCLLISLLLLNKKRIGVGVVLQIYLIGFLIDIFSIDIWVFQNQFSLSRAIAILGSGGIGLITLILSLLCHFNPKGKLQNELHIIIGFYIFCELFICCNIIAELVNGVQSIYLIDLMILKISNVFLDVLIYPFVRFHEPNMENKISSEPIDKQFECQGIATKESDCELDSALKIRSDKQNVVVKEKQSDTNKWIQSLLELY</sequence>